<evidence type="ECO:0000313" key="2">
    <source>
        <dbReference type="Proteomes" id="UP000305948"/>
    </source>
</evidence>
<evidence type="ECO:0000313" key="1">
    <source>
        <dbReference type="EMBL" id="TFK50430.1"/>
    </source>
</evidence>
<protein>
    <submittedName>
        <fullName evidence="1">Uncharacterized protein</fullName>
    </submittedName>
</protein>
<name>A0A5C3MYZ3_9AGAM</name>
<dbReference type="EMBL" id="ML213513">
    <property type="protein sequence ID" value="TFK50430.1"/>
    <property type="molecule type" value="Genomic_DNA"/>
</dbReference>
<dbReference type="Proteomes" id="UP000305948">
    <property type="component" value="Unassembled WGS sequence"/>
</dbReference>
<proteinExistence type="predicted"/>
<accession>A0A5C3MYZ3</accession>
<reference evidence="1 2" key="1">
    <citation type="journal article" date="2019" name="Nat. Ecol. Evol.">
        <title>Megaphylogeny resolves global patterns of mushroom evolution.</title>
        <authorList>
            <person name="Varga T."/>
            <person name="Krizsan K."/>
            <person name="Foldi C."/>
            <person name="Dima B."/>
            <person name="Sanchez-Garcia M."/>
            <person name="Sanchez-Ramirez S."/>
            <person name="Szollosi G.J."/>
            <person name="Szarkandi J.G."/>
            <person name="Papp V."/>
            <person name="Albert L."/>
            <person name="Andreopoulos W."/>
            <person name="Angelini C."/>
            <person name="Antonin V."/>
            <person name="Barry K.W."/>
            <person name="Bougher N.L."/>
            <person name="Buchanan P."/>
            <person name="Buyck B."/>
            <person name="Bense V."/>
            <person name="Catcheside P."/>
            <person name="Chovatia M."/>
            <person name="Cooper J."/>
            <person name="Damon W."/>
            <person name="Desjardin D."/>
            <person name="Finy P."/>
            <person name="Geml J."/>
            <person name="Haridas S."/>
            <person name="Hughes K."/>
            <person name="Justo A."/>
            <person name="Karasinski D."/>
            <person name="Kautmanova I."/>
            <person name="Kiss B."/>
            <person name="Kocsube S."/>
            <person name="Kotiranta H."/>
            <person name="LaButti K.M."/>
            <person name="Lechner B.E."/>
            <person name="Liimatainen K."/>
            <person name="Lipzen A."/>
            <person name="Lukacs Z."/>
            <person name="Mihaltcheva S."/>
            <person name="Morgado L.N."/>
            <person name="Niskanen T."/>
            <person name="Noordeloos M.E."/>
            <person name="Ohm R.A."/>
            <person name="Ortiz-Santana B."/>
            <person name="Ovrebo C."/>
            <person name="Racz N."/>
            <person name="Riley R."/>
            <person name="Savchenko A."/>
            <person name="Shiryaev A."/>
            <person name="Soop K."/>
            <person name="Spirin V."/>
            <person name="Szebenyi C."/>
            <person name="Tomsovsky M."/>
            <person name="Tulloss R.E."/>
            <person name="Uehling J."/>
            <person name="Grigoriev I.V."/>
            <person name="Vagvolgyi C."/>
            <person name="Papp T."/>
            <person name="Martin F.M."/>
            <person name="Miettinen O."/>
            <person name="Hibbett D.S."/>
            <person name="Nagy L.G."/>
        </authorList>
    </citation>
    <scope>NUCLEOTIDE SEQUENCE [LARGE SCALE GENOMIC DNA]</scope>
    <source>
        <strain evidence="1 2">OMC1185</strain>
    </source>
</reference>
<keyword evidence="2" id="KW-1185">Reference proteome</keyword>
<gene>
    <name evidence="1" type="ORF">OE88DRAFT_254130</name>
</gene>
<sequence length="175" mass="18878">MLACFITARSLLCVGTIGDHGRRAGGLNPKCISPLQASFIHRLHGSPLLLYRLALLSRIISSTTTAPALLSSSARTLLFCRYSAFYRLTRNTHLHARDPCVHPGSLCISEGSRLCKDACYFGRAFSVGPLLSSRQVKARPRHPAGIVRNRSQGSTADCKICGPAYSIIVGVCNHG</sequence>
<organism evidence="1 2">
    <name type="scientific">Heliocybe sulcata</name>
    <dbReference type="NCBI Taxonomy" id="5364"/>
    <lineage>
        <taxon>Eukaryota</taxon>
        <taxon>Fungi</taxon>
        <taxon>Dikarya</taxon>
        <taxon>Basidiomycota</taxon>
        <taxon>Agaricomycotina</taxon>
        <taxon>Agaricomycetes</taxon>
        <taxon>Gloeophyllales</taxon>
        <taxon>Gloeophyllaceae</taxon>
        <taxon>Heliocybe</taxon>
    </lineage>
</organism>
<dbReference type="AlphaFoldDB" id="A0A5C3MYZ3"/>